<proteinExistence type="predicted"/>
<evidence type="ECO:0000256" key="4">
    <source>
        <dbReference type="ARBA" id="ARBA00023242"/>
    </source>
</evidence>
<reference evidence="6 7" key="1">
    <citation type="journal article" date="2012" name="Appl. Environ. Microbiol.">
        <title>Short-read sequencing for genomic analysis of the brown rot fungus Fibroporia radiculosa.</title>
        <authorList>
            <person name="Tang J.D."/>
            <person name="Perkins A.D."/>
            <person name="Sonstegard T.S."/>
            <person name="Schroeder S.G."/>
            <person name="Burgess S.C."/>
            <person name="Diehl S.V."/>
        </authorList>
    </citation>
    <scope>NUCLEOTIDE SEQUENCE [LARGE SCALE GENOMIC DNA]</scope>
    <source>
        <strain evidence="6 7">TFFH 294</strain>
    </source>
</reference>
<dbReference type="InterPro" id="IPR036322">
    <property type="entry name" value="WD40_repeat_dom_sf"/>
</dbReference>
<evidence type="ECO:0000313" key="7">
    <source>
        <dbReference type="Proteomes" id="UP000006352"/>
    </source>
</evidence>
<accession>J4GAQ7</accession>
<dbReference type="Gene3D" id="2.130.10.10">
    <property type="entry name" value="YVTN repeat-like/Quinoprotein amine dehydrogenase"/>
    <property type="match status" value="1"/>
</dbReference>
<dbReference type="InterPro" id="IPR037850">
    <property type="entry name" value="RBBP5/Swd1"/>
</dbReference>
<dbReference type="PANTHER" id="PTHR44040">
    <property type="entry name" value="RETINOBLASTOMA-BINDING PROTEIN 5"/>
    <property type="match status" value="1"/>
</dbReference>
<keyword evidence="2" id="KW-0853">WD repeat</keyword>
<dbReference type="RefSeq" id="XP_012183271.1">
    <property type="nucleotide sequence ID" value="XM_012327881.1"/>
</dbReference>
<evidence type="ECO:0000313" key="6">
    <source>
        <dbReference type="EMBL" id="CCM03988.1"/>
    </source>
</evidence>
<keyword evidence="3" id="KW-0677">Repeat</keyword>
<sequence length="234" mass="26660">MKGLDFAKSGRRLVTNSSDRTLRQFNLPLYPPPSADGAYIEQELEPTYRFNDPINKNAWHAMSYSPDGEWLAGGAADNATHKIYIWDITNDGQFAIALDGGREPLLHVHWHPVKPAIASTTKNGNILIWHCPTPERWGAFAGGFEEVDENVEYEEREDEFDIEDESELALRKQKAEEEEVDIEGMTGNDVVNDAEHAQRVPEEDEDIVWALEEPDDDLRGWKMKIMMEDDTDSK</sequence>
<dbReference type="GO" id="GO:0048188">
    <property type="term" value="C:Set1C/COMPASS complex"/>
    <property type="evidence" value="ECO:0007669"/>
    <property type="project" value="InterPro"/>
</dbReference>
<dbReference type="SUPFAM" id="SSF50978">
    <property type="entry name" value="WD40 repeat-like"/>
    <property type="match status" value="1"/>
</dbReference>
<evidence type="ECO:0000256" key="3">
    <source>
        <dbReference type="ARBA" id="ARBA00022737"/>
    </source>
</evidence>
<evidence type="ECO:0000256" key="5">
    <source>
        <dbReference type="SAM" id="MobiDB-lite"/>
    </source>
</evidence>
<protein>
    <recommendedName>
        <fullName evidence="8">Anaphase-promoting complex subunit 4 WD40 domain-containing protein</fullName>
    </recommendedName>
</protein>
<dbReference type="HOGENOM" id="CLU_1185040_0_0_1"/>
<dbReference type="GeneID" id="24098899"/>
<comment type="subcellular location">
    <subcellularLocation>
        <location evidence="1">Nucleus</location>
    </subcellularLocation>
</comment>
<organism evidence="6 7">
    <name type="scientific">Fibroporia radiculosa</name>
    <dbReference type="NCBI Taxonomy" id="599839"/>
    <lineage>
        <taxon>Eukaryota</taxon>
        <taxon>Fungi</taxon>
        <taxon>Dikarya</taxon>
        <taxon>Basidiomycota</taxon>
        <taxon>Agaricomycotina</taxon>
        <taxon>Agaricomycetes</taxon>
        <taxon>Polyporales</taxon>
        <taxon>Fibroporiaceae</taxon>
        <taxon>Fibroporia</taxon>
    </lineage>
</organism>
<dbReference type="EMBL" id="HE797137">
    <property type="protein sequence ID" value="CCM03988.1"/>
    <property type="molecule type" value="Genomic_DNA"/>
</dbReference>
<dbReference type="InParanoid" id="J4GAQ7"/>
<dbReference type="Proteomes" id="UP000006352">
    <property type="component" value="Unassembled WGS sequence"/>
</dbReference>
<evidence type="ECO:0000256" key="2">
    <source>
        <dbReference type="ARBA" id="ARBA00022574"/>
    </source>
</evidence>
<name>J4GAQ7_9APHY</name>
<dbReference type="InterPro" id="IPR001680">
    <property type="entry name" value="WD40_rpt"/>
</dbReference>
<dbReference type="SMART" id="SM00320">
    <property type="entry name" value="WD40"/>
    <property type="match status" value="2"/>
</dbReference>
<dbReference type="InterPro" id="IPR015943">
    <property type="entry name" value="WD40/YVTN_repeat-like_dom_sf"/>
</dbReference>
<dbReference type="AlphaFoldDB" id="J4GAQ7"/>
<evidence type="ECO:0000256" key="1">
    <source>
        <dbReference type="ARBA" id="ARBA00004123"/>
    </source>
</evidence>
<feature type="region of interest" description="Disordered" evidence="5">
    <location>
        <begin position="173"/>
        <end position="202"/>
    </location>
</feature>
<dbReference type="OrthoDB" id="196858at2759"/>
<gene>
    <name evidence="6" type="ORF">FIBRA_06144</name>
</gene>
<dbReference type="STRING" id="599839.J4GAQ7"/>
<evidence type="ECO:0008006" key="8">
    <source>
        <dbReference type="Google" id="ProtNLM"/>
    </source>
</evidence>
<keyword evidence="4" id="KW-0539">Nucleus</keyword>
<dbReference type="PANTHER" id="PTHR44040:SF1">
    <property type="entry name" value="RETINOBLASTOMA-BINDING PROTEIN 5"/>
    <property type="match status" value="1"/>
</dbReference>
<keyword evidence="7" id="KW-1185">Reference proteome</keyword>